<reference evidence="2" key="2">
    <citation type="submission" date="2019-07" db="EMBL/GenBank/DDBJ databases">
        <authorList>
            <person name="Seetharam A."/>
            <person name="Woodhouse M."/>
            <person name="Cannon E."/>
        </authorList>
    </citation>
    <scope>NUCLEOTIDE SEQUENCE [LARGE SCALE GENOMIC DNA]</scope>
    <source>
        <strain evidence="2">cv. B73</strain>
    </source>
</reference>
<dbReference type="Proteomes" id="UP000007305">
    <property type="component" value="Chromosome 10"/>
</dbReference>
<dbReference type="Gramene" id="Zm00001eb427010_T001">
    <property type="protein sequence ID" value="Zm00001eb427010_P001"/>
    <property type="gene ID" value="Zm00001eb427010"/>
</dbReference>
<dbReference type="AlphaFoldDB" id="A0A804RMV6"/>
<reference evidence="3" key="1">
    <citation type="journal article" date="2009" name="Science">
        <title>The B73 maize genome: complexity, diversity, and dynamics.</title>
        <authorList>
            <person name="Schnable P.S."/>
            <person name="Ware D."/>
            <person name="Fulton R.S."/>
            <person name="Stein J.C."/>
            <person name="Wei F."/>
            <person name="Pasternak S."/>
            <person name="Liang C."/>
            <person name="Zhang J."/>
            <person name="Fulton L."/>
            <person name="Graves T.A."/>
            <person name="Minx P."/>
            <person name="Reily A.D."/>
            <person name="Courtney L."/>
            <person name="Kruchowski S.S."/>
            <person name="Tomlinson C."/>
            <person name="Strong C."/>
            <person name="Delehaunty K."/>
            <person name="Fronick C."/>
            <person name="Courtney B."/>
            <person name="Rock S.M."/>
            <person name="Belter E."/>
            <person name="Du F."/>
            <person name="Kim K."/>
            <person name="Abbott R.M."/>
            <person name="Cotton M."/>
            <person name="Levy A."/>
            <person name="Marchetto P."/>
            <person name="Ochoa K."/>
            <person name="Jackson S.M."/>
            <person name="Gillam B."/>
            <person name="Chen W."/>
            <person name="Yan L."/>
            <person name="Higginbotham J."/>
            <person name="Cardenas M."/>
            <person name="Waligorski J."/>
            <person name="Applebaum E."/>
            <person name="Phelps L."/>
            <person name="Falcone J."/>
            <person name="Kanchi K."/>
            <person name="Thane T."/>
            <person name="Scimone A."/>
            <person name="Thane N."/>
            <person name="Henke J."/>
            <person name="Wang T."/>
            <person name="Ruppert J."/>
            <person name="Shah N."/>
            <person name="Rotter K."/>
            <person name="Hodges J."/>
            <person name="Ingenthron E."/>
            <person name="Cordes M."/>
            <person name="Kohlberg S."/>
            <person name="Sgro J."/>
            <person name="Delgado B."/>
            <person name="Mead K."/>
            <person name="Chinwalla A."/>
            <person name="Leonard S."/>
            <person name="Crouse K."/>
            <person name="Collura K."/>
            <person name="Kudrna D."/>
            <person name="Currie J."/>
            <person name="He R."/>
            <person name="Angelova A."/>
            <person name="Rajasekar S."/>
            <person name="Mueller T."/>
            <person name="Lomeli R."/>
            <person name="Scara G."/>
            <person name="Ko A."/>
            <person name="Delaney K."/>
            <person name="Wissotski M."/>
            <person name="Lopez G."/>
            <person name="Campos D."/>
            <person name="Braidotti M."/>
            <person name="Ashley E."/>
            <person name="Golser W."/>
            <person name="Kim H."/>
            <person name="Lee S."/>
            <person name="Lin J."/>
            <person name="Dujmic Z."/>
            <person name="Kim W."/>
            <person name="Talag J."/>
            <person name="Zuccolo A."/>
            <person name="Fan C."/>
            <person name="Sebastian A."/>
            <person name="Kramer M."/>
            <person name="Spiegel L."/>
            <person name="Nascimento L."/>
            <person name="Zutavern T."/>
            <person name="Miller B."/>
            <person name="Ambroise C."/>
            <person name="Muller S."/>
            <person name="Spooner W."/>
            <person name="Narechania A."/>
            <person name="Ren L."/>
            <person name="Wei S."/>
            <person name="Kumari S."/>
            <person name="Faga B."/>
            <person name="Levy M.J."/>
            <person name="McMahan L."/>
            <person name="Van Buren P."/>
            <person name="Vaughn M.W."/>
            <person name="Ying K."/>
            <person name="Yeh C.-T."/>
            <person name="Emrich S.J."/>
            <person name="Jia Y."/>
            <person name="Kalyanaraman A."/>
            <person name="Hsia A.-P."/>
            <person name="Barbazuk W.B."/>
            <person name="Baucom R.S."/>
            <person name="Brutnell T.P."/>
            <person name="Carpita N.C."/>
            <person name="Chaparro C."/>
            <person name="Chia J.-M."/>
            <person name="Deragon J.-M."/>
            <person name="Estill J.C."/>
            <person name="Fu Y."/>
            <person name="Jeddeloh J.A."/>
            <person name="Han Y."/>
            <person name="Lee H."/>
            <person name="Li P."/>
            <person name="Lisch D.R."/>
            <person name="Liu S."/>
            <person name="Liu Z."/>
            <person name="Nagel D.H."/>
            <person name="McCann M.C."/>
            <person name="SanMiguel P."/>
            <person name="Myers A.M."/>
            <person name="Nettleton D."/>
            <person name="Nguyen J."/>
            <person name="Penning B.W."/>
            <person name="Ponnala L."/>
            <person name="Schneider K.L."/>
            <person name="Schwartz D.C."/>
            <person name="Sharma A."/>
            <person name="Soderlund C."/>
            <person name="Springer N.M."/>
            <person name="Sun Q."/>
            <person name="Wang H."/>
            <person name="Waterman M."/>
            <person name="Westerman R."/>
            <person name="Wolfgruber T.K."/>
            <person name="Yang L."/>
            <person name="Yu Y."/>
            <person name="Zhang L."/>
            <person name="Zhou S."/>
            <person name="Zhu Q."/>
            <person name="Bennetzen J.L."/>
            <person name="Dawe R.K."/>
            <person name="Jiang J."/>
            <person name="Jiang N."/>
            <person name="Presting G.G."/>
            <person name="Wessler S.R."/>
            <person name="Aluru S."/>
            <person name="Martienssen R.A."/>
            <person name="Clifton S.W."/>
            <person name="McCombie W.R."/>
            <person name="Wing R.A."/>
            <person name="Wilson R.K."/>
        </authorList>
    </citation>
    <scope>NUCLEOTIDE SEQUENCE [LARGE SCALE GENOMIC DNA]</scope>
    <source>
        <strain evidence="3">cv. B73</strain>
    </source>
</reference>
<sequence>MHACIHNHTTEPRRAHYHKHKPDECYLQPLTPIRFRSRALDPPCPARRIPLTPQNHRENTRNAPPPPPPPPPRRCTETRRMRHATTRQRMRLRSNSAASHRDSSSDGLAAPESTESRLRWCPCAATDAYACAAASCAGESPHAAATGRACRVAQNGAGATATATAGSCSSRGRFPRSGRETPAPAPALAAEVDGAEEQEKTAGVVPDPVAARIEGSACRSSHSMVCPSDLSPSSRVSWNTRAAHTIGIRTRRPRPFTLLCRSLPAPAPAFFGAAASAAAGAADARDIGVGAGMARYTWKVAPSREAMATHCLVGIRVRVCWWWTRLVGRKPMGIAG</sequence>
<feature type="region of interest" description="Disordered" evidence="1">
    <location>
        <begin position="162"/>
        <end position="185"/>
    </location>
</feature>
<feature type="compositionally biased region" description="Pro residues" evidence="1">
    <location>
        <begin position="63"/>
        <end position="73"/>
    </location>
</feature>
<reference evidence="2" key="3">
    <citation type="submission" date="2021-05" db="UniProtKB">
        <authorList>
            <consortium name="EnsemblPlants"/>
        </authorList>
    </citation>
    <scope>IDENTIFICATION</scope>
    <source>
        <strain evidence="2">cv. B73</strain>
    </source>
</reference>
<evidence type="ECO:0000313" key="2">
    <source>
        <dbReference type="EnsemblPlants" id="Zm00001eb427010_P001"/>
    </source>
</evidence>
<organism evidence="2 3">
    <name type="scientific">Zea mays</name>
    <name type="common">Maize</name>
    <dbReference type="NCBI Taxonomy" id="4577"/>
    <lineage>
        <taxon>Eukaryota</taxon>
        <taxon>Viridiplantae</taxon>
        <taxon>Streptophyta</taxon>
        <taxon>Embryophyta</taxon>
        <taxon>Tracheophyta</taxon>
        <taxon>Spermatophyta</taxon>
        <taxon>Magnoliopsida</taxon>
        <taxon>Liliopsida</taxon>
        <taxon>Poales</taxon>
        <taxon>Poaceae</taxon>
        <taxon>PACMAD clade</taxon>
        <taxon>Panicoideae</taxon>
        <taxon>Andropogonodae</taxon>
        <taxon>Andropogoneae</taxon>
        <taxon>Tripsacinae</taxon>
        <taxon>Zea</taxon>
    </lineage>
</organism>
<evidence type="ECO:0000313" key="3">
    <source>
        <dbReference type="Proteomes" id="UP000007305"/>
    </source>
</evidence>
<dbReference type="EnsemblPlants" id="Zm00001eb427010_T001">
    <property type="protein sequence ID" value="Zm00001eb427010_P001"/>
    <property type="gene ID" value="Zm00001eb427010"/>
</dbReference>
<keyword evidence="3" id="KW-1185">Reference proteome</keyword>
<feature type="compositionally biased region" description="Basic residues" evidence="1">
    <location>
        <begin position="80"/>
        <end position="92"/>
    </location>
</feature>
<dbReference type="InParanoid" id="A0A804RMV6"/>
<protein>
    <submittedName>
        <fullName evidence="2">Uncharacterized protein</fullName>
    </submittedName>
</protein>
<accession>A0A804RMV6</accession>
<name>A0A804RMV6_MAIZE</name>
<proteinExistence type="predicted"/>
<evidence type="ECO:0000256" key="1">
    <source>
        <dbReference type="SAM" id="MobiDB-lite"/>
    </source>
</evidence>
<feature type="region of interest" description="Disordered" evidence="1">
    <location>
        <begin position="37"/>
        <end position="111"/>
    </location>
</feature>